<dbReference type="GO" id="GO:0000976">
    <property type="term" value="F:transcription cis-regulatory region binding"/>
    <property type="evidence" value="ECO:0007669"/>
    <property type="project" value="TreeGrafter"/>
</dbReference>
<dbReference type="PANTHER" id="PTHR48111">
    <property type="entry name" value="REGULATOR OF RPOS"/>
    <property type="match status" value="1"/>
</dbReference>
<accession>A0A7W9BCZ9</accession>
<evidence type="ECO:0000256" key="2">
    <source>
        <dbReference type="PROSITE-ProRule" id="PRU00169"/>
    </source>
</evidence>
<dbReference type="InterPro" id="IPR036388">
    <property type="entry name" value="WH-like_DNA-bd_sf"/>
</dbReference>
<gene>
    <name evidence="6" type="ORF">FHS94_001692</name>
</gene>
<dbReference type="Pfam" id="PF00486">
    <property type="entry name" value="Trans_reg_C"/>
    <property type="match status" value="1"/>
</dbReference>
<evidence type="ECO:0000259" key="4">
    <source>
        <dbReference type="PROSITE" id="PS50110"/>
    </source>
</evidence>
<name>A0A7W9BCZ9_9SPHN</name>
<protein>
    <submittedName>
        <fullName evidence="6">Two-component system OmpR family response regulator</fullName>
    </submittedName>
</protein>
<reference evidence="6 7" key="1">
    <citation type="submission" date="2020-08" db="EMBL/GenBank/DDBJ databases">
        <title>Genomic Encyclopedia of Type Strains, Phase IV (KMG-IV): sequencing the most valuable type-strain genomes for metagenomic binning, comparative biology and taxonomic classification.</title>
        <authorList>
            <person name="Goeker M."/>
        </authorList>
    </citation>
    <scope>NUCLEOTIDE SEQUENCE [LARGE SCALE GENOMIC DNA]</scope>
    <source>
        <strain evidence="6 7">DSM 100044</strain>
    </source>
</reference>
<dbReference type="SMART" id="SM00862">
    <property type="entry name" value="Trans_reg_C"/>
    <property type="match status" value="1"/>
</dbReference>
<sequence length="290" mass="30826">MARVQYYDPSNAGAVPVSLPFVSVGQAFDSPPAPDLAAASLARMVDVSHPASSALYAMAHRILVVDDDPHIRDVLCFALGKAGMAVTEAADGEAALAAIEACMPDLLVLDVTMPRLDGLELCRRLRATPGPAARLPMLFLSSRADEVDRIVGIEIGGDDYVTKPFSPREVVARVGAILKRGVPAPPPLPGTMIRHARLTLDTDAWEASIDGEPVPTTATEFQLLATLAAMPSKVFSRDAIIDRLHGPGFAITDRTVDSHIRNLRAKFAKAGLSDLIETRAGVGYRLGRCG</sequence>
<dbReference type="PANTHER" id="PTHR48111:SF59">
    <property type="entry name" value="TRANSCRIPTIONAL REGULATORY PROTEIN BAER"/>
    <property type="match status" value="1"/>
</dbReference>
<dbReference type="InterPro" id="IPR001789">
    <property type="entry name" value="Sig_transdc_resp-reg_receiver"/>
</dbReference>
<dbReference type="Gene3D" id="3.40.50.2300">
    <property type="match status" value="1"/>
</dbReference>
<dbReference type="Gene3D" id="1.10.10.10">
    <property type="entry name" value="Winged helix-like DNA-binding domain superfamily/Winged helix DNA-binding domain"/>
    <property type="match status" value="1"/>
</dbReference>
<dbReference type="InterPro" id="IPR001867">
    <property type="entry name" value="OmpR/PhoB-type_DNA-bd"/>
</dbReference>
<dbReference type="EMBL" id="JACIJK010000004">
    <property type="protein sequence ID" value="MBB5714856.1"/>
    <property type="molecule type" value="Genomic_DNA"/>
</dbReference>
<keyword evidence="7" id="KW-1185">Reference proteome</keyword>
<evidence type="ECO:0000259" key="5">
    <source>
        <dbReference type="PROSITE" id="PS51755"/>
    </source>
</evidence>
<evidence type="ECO:0000313" key="7">
    <source>
        <dbReference type="Proteomes" id="UP000546200"/>
    </source>
</evidence>
<dbReference type="InterPro" id="IPR039420">
    <property type="entry name" value="WalR-like"/>
</dbReference>
<feature type="domain" description="Response regulatory" evidence="4">
    <location>
        <begin position="61"/>
        <end position="178"/>
    </location>
</feature>
<evidence type="ECO:0000256" key="1">
    <source>
        <dbReference type="ARBA" id="ARBA00023125"/>
    </source>
</evidence>
<dbReference type="AlphaFoldDB" id="A0A7W9BCZ9"/>
<dbReference type="GO" id="GO:0032993">
    <property type="term" value="C:protein-DNA complex"/>
    <property type="evidence" value="ECO:0007669"/>
    <property type="project" value="TreeGrafter"/>
</dbReference>
<feature type="DNA-binding region" description="OmpR/PhoB-type" evidence="3">
    <location>
        <begin position="190"/>
        <end position="288"/>
    </location>
</feature>
<dbReference type="CDD" id="cd00383">
    <property type="entry name" value="trans_reg_C"/>
    <property type="match status" value="1"/>
</dbReference>
<comment type="caution">
    <text evidence="6">The sequence shown here is derived from an EMBL/GenBank/DDBJ whole genome shotgun (WGS) entry which is preliminary data.</text>
</comment>
<keyword evidence="1 3" id="KW-0238">DNA-binding</keyword>
<dbReference type="Gene3D" id="6.10.250.690">
    <property type="match status" value="1"/>
</dbReference>
<proteinExistence type="predicted"/>
<organism evidence="6 7">
    <name type="scientific">Sphingomonas aerophila</name>
    <dbReference type="NCBI Taxonomy" id="1344948"/>
    <lineage>
        <taxon>Bacteria</taxon>
        <taxon>Pseudomonadati</taxon>
        <taxon>Pseudomonadota</taxon>
        <taxon>Alphaproteobacteria</taxon>
        <taxon>Sphingomonadales</taxon>
        <taxon>Sphingomonadaceae</taxon>
        <taxon>Sphingomonas</taxon>
    </lineage>
</organism>
<feature type="modified residue" description="4-aspartylphosphate" evidence="2">
    <location>
        <position position="110"/>
    </location>
</feature>
<keyword evidence="2" id="KW-0597">Phosphoprotein</keyword>
<dbReference type="RefSeq" id="WP_246348429.1">
    <property type="nucleotide sequence ID" value="NZ_JACIJK010000004.1"/>
</dbReference>
<feature type="domain" description="OmpR/PhoB-type" evidence="5">
    <location>
        <begin position="190"/>
        <end position="288"/>
    </location>
</feature>
<evidence type="ECO:0000313" key="6">
    <source>
        <dbReference type="EMBL" id="MBB5714856.1"/>
    </source>
</evidence>
<dbReference type="PROSITE" id="PS51755">
    <property type="entry name" value="OMPR_PHOB"/>
    <property type="match status" value="1"/>
</dbReference>
<dbReference type="Proteomes" id="UP000546200">
    <property type="component" value="Unassembled WGS sequence"/>
</dbReference>
<dbReference type="SUPFAM" id="SSF46894">
    <property type="entry name" value="C-terminal effector domain of the bipartite response regulators"/>
    <property type="match status" value="1"/>
</dbReference>
<dbReference type="InterPro" id="IPR016032">
    <property type="entry name" value="Sig_transdc_resp-reg_C-effctor"/>
</dbReference>
<dbReference type="GO" id="GO:0006355">
    <property type="term" value="P:regulation of DNA-templated transcription"/>
    <property type="evidence" value="ECO:0007669"/>
    <property type="project" value="InterPro"/>
</dbReference>
<dbReference type="InterPro" id="IPR011006">
    <property type="entry name" value="CheY-like_superfamily"/>
</dbReference>
<dbReference type="SMART" id="SM00448">
    <property type="entry name" value="REC"/>
    <property type="match status" value="1"/>
</dbReference>
<dbReference type="SUPFAM" id="SSF52172">
    <property type="entry name" value="CheY-like"/>
    <property type="match status" value="1"/>
</dbReference>
<dbReference type="PROSITE" id="PS50110">
    <property type="entry name" value="RESPONSE_REGULATORY"/>
    <property type="match status" value="1"/>
</dbReference>
<evidence type="ECO:0000256" key="3">
    <source>
        <dbReference type="PROSITE-ProRule" id="PRU01091"/>
    </source>
</evidence>
<dbReference type="Pfam" id="PF00072">
    <property type="entry name" value="Response_reg"/>
    <property type="match status" value="1"/>
</dbReference>
<dbReference type="GO" id="GO:0005829">
    <property type="term" value="C:cytosol"/>
    <property type="evidence" value="ECO:0007669"/>
    <property type="project" value="TreeGrafter"/>
</dbReference>
<dbReference type="GO" id="GO:0000156">
    <property type="term" value="F:phosphorelay response regulator activity"/>
    <property type="evidence" value="ECO:0007669"/>
    <property type="project" value="TreeGrafter"/>
</dbReference>